<accession>Q2W4S9</accession>
<evidence type="ECO:0000256" key="5">
    <source>
        <dbReference type="ARBA" id="ARBA00013950"/>
    </source>
</evidence>
<dbReference type="PANTHER" id="PTHR21098">
    <property type="entry name" value="RIBOFLAVIN SYNTHASE ALPHA CHAIN"/>
    <property type="match status" value="1"/>
</dbReference>
<dbReference type="SUPFAM" id="SSF63380">
    <property type="entry name" value="Riboflavin synthase domain-like"/>
    <property type="match status" value="1"/>
</dbReference>
<keyword evidence="8" id="KW-0677">Repeat</keyword>
<evidence type="ECO:0000256" key="9">
    <source>
        <dbReference type="PROSITE-ProRule" id="PRU00524"/>
    </source>
</evidence>
<feature type="domain" description="Lumazine-binding" evidence="10">
    <location>
        <begin position="1"/>
        <end position="97"/>
    </location>
</feature>
<comment type="function">
    <text evidence="2">Catalyzes the dismutation of two molecules of 6,7-dimethyl-8-ribityllumazine, resulting in the formation of riboflavin and 5-amino-6-(D-ribitylamino)uracil.</text>
</comment>
<sequence length="108" mass="11809">MFTGIVTDLGVVRRIVRGEGREARFEIASGYDTATIAIGASIAHNGVCLTIVEVGPDWHTVEASAETLSKTTLGGWKEGSRSTWNGRSRWATNWAAISFRATWTAWPR</sequence>
<feature type="repeat" description="Lumazine-binding" evidence="9">
    <location>
        <begin position="1"/>
        <end position="97"/>
    </location>
</feature>
<dbReference type="GO" id="GO:0004746">
    <property type="term" value="F:riboflavin synthase activity"/>
    <property type="evidence" value="ECO:0007669"/>
    <property type="project" value="UniProtKB-EC"/>
</dbReference>
<dbReference type="KEGG" id="mag:amb2342"/>
<proteinExistence type="predicted"/>
<reference evidence="11 12" key="1">
    <citation type="journal article" date="2005" name="DNA Res.">
        <title>Complete genome sequence of the facultative anaerobic magnetotactic bacterium Magnetospirillum sp. strain AMB-1.</title>
        <authorList>
            <person name="Matsunaga T."/>
            <person name="Okamura Y."/>
            <person name="Fukuda Y."/>
            <person name="Wahyudi A.T."/>
            <person name="Murase Y."/>
            <person name="Takeyama H."/>
        </authorList>
    </citation>
    <scope>NUCLEOTIDE SEQUENCE [LARGE SCALE GENOMIC DNA]</scope>
    <source>
        <strain evidence="12">ATCC 700264 / AMB-1</strain>
    </source>
</reference>
<keyword evidence="7" id="KW-0808">Transferase</keyword>
<evidence type="ECO:0000259" key="10">
    <source>
        <dbReference type="PROSITE" id="PS51177"/>
    </source>
</evidence>
<dbReference type="Pfam" id="PF00677">
    <property type="entry name" value="Lum_binding"/>
    <property type="match status" value="1"/>
</dbReference>
<dbReference type="PROSITE" id="PS51177">
    <property type="entry name" value="LUMAZINE_BIND"/>
    <property type="match status" value="1"/>
</dbReference>
<dbReference type="Proteomes" id="UP000007058">
    <property type="component" value="Chromosome"/>
</dbReference>
<dbReference type="HOGENOM" id="CLU_2193755_0_0_5"/>
<evidence type="ECO:0000313" key="11">
    <source>
        <dbReference type="EMBL" id="BAE51146.1"/>
    </source>
</evidence>
<name>Q2W4S9_PARM1</name>
<protein>
    <recommendedName>
        <fullName evidence="5">Riboflavin synthase</fullName>
        <ecNumber evidence="4">2.5.1.9</ecNumber>
    </recommendedName>
</protein>
<evidence type="ECO:0000256" key="6">
    <source>
        <dbReference type="ARBA" id="ARBA00022619"/>
    </source>
</evidence>
<organism evidence="11 12">
    <name type="scientific">Paramagnetospirillum magneticum (strain ATCC 700264 / AMB-1)</name>
    <name type="common">Magnetospirillum magneticum</name>
    <dbReference type="NCBI Taxonomy" id="342108"/>
    <lineage>
        <taxon>Bacteria</taxon>
        <taxon>Pseudomonadati</taxon>
        <taxon>Pseudomonadota</taxon>
        <taxon>Alphaproteobacteria</taxon>
        <taxon>Rhodospirillales</taxon>
        <taxon>Magnetospirillaceae</taxon>
        <taxon>Paramagnetospirillum</taxon>
    </lineage>
</organism>
<dbReference type="InterPro" id="IPR001783">
    <property type="entry name" value="Lumazine-bd"/>
</dbReference>
<dbReference type="STRING" id="342108.amb2342"/>
<evidence type="ECO:0000313" key="12">
    <source>
        <dbReference type="Proteomes" id="UP000007058"/>
    </source>
</evidence>
<evidence type="ECO:0000256" key="7">
    <source>
        <dbReference type="ARBA" id="ARBA00022679"/>
    </source>
</evidence>
<dbReference type="InterPro" id="IPR023366">
    <property type="entry name" value="ATP_synth_asu-like_sf"/>
</dbReference>
<dbReference type="PANTHER" id="PTHR21098:SF12">
    <property type="entry name" value="RIBOFLAVIN SYNTHASE"/>
    <property type="match status" value="1"/>
</dbReference>
<dbReference type="AlphaFoldDB" id="Q2W4S9"/>
<evidence type="ECO:0000256" key="2">
    <source>
        <dbReference type="ARBA" id="ARBA00002803"/>
    </source>
</evidence>
<gene>
    <name evidence="11" type="ordered locus">amb2342</name>
</gene>
<evidence type="ECO:0000256" key="4">
    <source>
        <dbReference type="ARBA" id="ARBA00012827"/>
    </source>
</evidence>
<dbReference type="Gene3D" id="2.40.30.20">
    <property type="match status" value="1"/>
</dbReference>
<evidence type="ECO:0000256" key="3">
    <source>
        <dbReference type="ARBA" id="ARBA00004887"/>
    </source>
</evidence>
<dbReference type="InterPro" id="IPR026017">
    <property type="entry name" value="Lumazine-bd_dom"/>
</dbReference>
<comment type="pathway">
    <text evidence="3">Cofactor biosynthesis; riboflavin biosynthesis; riboflavin from 2-hydroxy-3-oxobutyl phosphate and 5-amino-6-(D-ribitylamino)uracil: step 2/2.</text>
</comment>
<keyword evidence="12" id="KW-1185">Reference proteome</keyword>
<dbReference type="GO" id="GO:0009231">
    <property type="term" value="P:riboflavin biosynthetic process"/>
    <property type="evidence" value="ECO:0007669"/>
    <property type="project" value="UniProtKB-KW"/>
</dbReference>
<dbReference type="EC" id="2.5.1.9" evidence="4"/>
<evidence type="ECO:0000256" key="1">
    <source>
        <dbReference type="ARBA" id="ARBA00000968"/>
    </source>
</evidence>
<keyword evidence="6" id="KW-0686">Riboflavin biosynthesis</keyword>
<dbReference type="InterPro" id="IPR017938">
    <property type="entry name" value="Riboflavin_synthase-like_b-brl"/>
</dbReference>
<evidence type="ECO:0000256" key="8">
    <source>
        <dbReference type="ARBA" id="ARBA00022737"/>
    </source>
</evidence>
<dbReference type="EMBL" id="AP007255">
    <property type="protein sequence ID" value="BAE51146.1"/>
    <property type="molecule type" value="Genomic_DNA"/>
</dbReference>
<comment type="catalytic activity">
    <reaction evidence="1">
        <text>2 6,7-dimethyl-8-(1-D-ribityl)lumazine + H(+) = 5-amino-6-(D-ribitylamino)uracil + riboflavin</text>
        <dbReference type="Rhea" id="RHEA:20772"/>
        <dbReference type="ChEBI" id="CHEBI:15378"/>
        <dbReference type="ChEBI" id="CHEBI:15934"/>
        <dbReference type="ChEBI" id="CHEBI:57986"/>
        <dbReference type="ChEBI" id="CHEBI:58201"/>
        <dbReference type="EC" id="2.5.1.9"/>
    </reaction>
</comment>